<dbReference type="GO" id="GO:0005829">
    <property type="term" value="C:cytosol"/>
    <property type="evidence" value="ECO:0007669"/>
    <property type="project" value="TreeGrafter"/>
</dbReference>
<dbReference type="InterPro" id="IPR019897">
    <property type="entry name" value="RidA_CS"/>
</dbReference>
<dbReference type="AlphaFoldDB" id="A0A4R5BW82"/>
<keyword evidence="2" id="KW-0812">Transmembrane</keyword>
<keyword evidence="2" id="KW-0472">Membrane</keyword>
<dbReference type="InterPro" id="IPR006056">
    <property type="entry name" value="RidA"/>
</dbReference>
<dbReference type="InterPro" id="IPR006175">
    <property type="entry name" value="YjgF/YER057c/UK114"/>
</dbReference>
<dbReference type="CDD" id="cd00448">
    <property type="entry name" value="YjgF_YER057c_UK114_family"/>
    <property type="match status" value="1"/>
</dbReference>
<dbReference type="FunFam" id="3.30.1330.40:FF:000001">
    <property type="entry name" value="L-PSP family endoribonuclease"/>
    <property type="match status" value="1"/>
</dbReference>
<proteinExistence type="inferred from homology"/>
<reference evidence="3 4" key="1">
    <citation type="submission" date="2019-03" db="EMBL/GenBank/DDBJ databases">
        <title>Draft genome sequences of novel Actinobacteria.</title>
        <authorList>
            <person name="Sahin N."/>
            <person name="Ay H."/>
            <person name="Saygin H."/>
        </authorList>
    </citation>
    <scope>NUCLEOTIDE SEQUENCE [LARGE SCALE GENOMIC DNA]</scope>
    <source>
        <strain evidence="3 4">5K548</strain>
    </source>
</reference>
<evidence type="ECO:0000313" key="4">
    <source>
        <dbReference type="Proteomes" id="UP000294723"/>
    </source>
</evidence>
<dbReference type="Pfam" id="PF01042">
    <property type="entry name" value="Ribonuc_L-PSP"/>
    <property type="match status" value="1"/>
</dbReference>
<protein>
    <submittedName>
        <fullName evidence="3">RidA family protein</fullName>
    </submittedName>
</protein>
<evidence type="ECO:0000256" key="2">
    <source>
        <dbReference type="SAM" id="Phobius"/>
    </source>
</evidence>
<dbReference type="SUPFAM" id="SSF55298">
    <property type="entry name" value="YjgF-like"/>
    <property type="match status" value="1"/>
</dbReference>
<dbReference type="RefSeq" id="WP_132682308.1">
    <property type="nucleotide sequence ID" value="NZ_SMLA01000010.1"/>
</dbReference>
<dbReference type="InterPro" id="IPR035959">
    <property type="entry name" value="RutC-like_sf"/>
</dbReference>
<dbReference type="Proteomes" id="UP000294723">
    <property type="component" value="Unassembled WGS sequence"/>
</dbReference>
<dbReference type="PROSITE" id="PS01094">
    <property type="entry name" value="UPF0076"/>
    <property type="match status" value="1"/>
</dbReference>
<sequence>MNSTQDERDEIGGVRRPTTVRRWRFGAVAAVLTLVAVGGTAWAGTDQRSAHRPLNPPDAPAAIGPYSQGISTGRMVFVSGQLPIDPATGRLLADEPVEEQTRQVLRNVQAVLRADQLDLAHVVSTTVYLSDLDEFERFNAAYAEFFPGEAPPARATVQVARVPKDAAVEISAIAVR</sequence>
<keyword evidence="2" id="KW-1133">Transmembrane helix</keyword>
<accession>A0A4R5BW82</accession>
<comment type="caution">
    <text evidence="3">The sequence shown here is derived from an EMBL/GenBank/DDBJ whole genome shotgun (WGS) entry which is preliminary data.</text>
</comment>
<evidence type="ECO:0000256" key="1">
    <source>
        <dbReference type="ARBA" id="ARBA00010552"/>
    </source>
</evidence>
<dbReference type="Gene3D" id="3.30.1330.40">
    <property type="entry name" value="RutC-like"/>
    <property type="match status" value="1"/>
</dbReference>
<dbReference type="PANTHER" id="PTHR11803:SF58">
    <property type="entry name" value="PROTEIN HMF1-RELATED"/>
    <property type="match status" value="1"/>
</dbReference>
<dbReference type="PANTHER" id="PTHR11803">
    <property type="entry name" value="2-IMINOBUTANOATE/2-IMINOPROPANOATE DEAMINASE RIDA"/>
    <property type="match status" value="1"/>
</dbReference>
<evidence type="ECO:0000313" key="3">
    <source>
        <dbReference type="EMBL" id="TDD89996.1"/>
    </source>
</evidence>
<name>A0A4R5BW82_9PSEU</name>
<comment type="similarity">
    <text evidence="1">Belongs to the RutC family.</text>
</comment>
<organism evidence="3 4">
    <name type="scientific">Saccharopolyspora karakumensis</name>
    <dbReference type="NCBI Taxonomy" id="2530386"/>
    <lineage>
        <taxon>Bacteria</taxon>
        <taxon>Bacillati</taxon>
        <taxon>Actinomycetota</taxon>
        <taxon>Actinomycetes</taxon>
        <taxon>Pseudonocardiales</taxon>
        <taxon>Pseudonocardiaceae</taxon>
        <taxon>Saccharopolyspora</taxon>
    </lineage>
</organism>
<dbReference type="EMBL" id="SMLA01000010">
    <property type="protein sequence ID" value="TDD89996.1"/>
    <property type="molecule type" value="Genomic_DNA"/>
</dbReference>
<gene>
    <name evidence="3" type="ORF">E1202_09555</name>
</gene>
<feature type="transmembrane region" description="Helical" evidence="2">
    <location>
        <begin position="25"/>
        <end position="44"/>
    </location>
</feature>
<dbReference type="NCBIfam" id="TIGR00004">
    <property type="entry name" value="Rid family detoxifying hydrolase"/>
    <property type="match status" value="1"/>
</dbReference>
<dbReference type="GO" id="GO:0019239">
    <property type="term" value="F:deaminase activity"/>
    <property type="evidence" value="ECO:0007669"/>
    <property type="project" value="TreeGrafter"/>
</dbReference>
<keyword evidence="4" id="KW-1185">Reference proteome</keyword>